<sequence>MSTTVTELDALLHRVNDATKLLQRSTTVPNEVIHLIDSFEATLGAAAPLRLKADPYLTTTLWAAAFRAEKALRHDNDAQRRRDVRMSLEQFRHALRDIVENRPYNDDAPVRDVLARTADILAAPQKSLAGLIGVSVRQLQRWLAPDGPEPTAGDSARIRIVGQVVNQLRHSLTGPGVVAWFNREHPALRQRPVDMLDDPLSYPALLDAAVATRAMTA</sequence>
<dbReference type="EMBL" id="AP022583">
    <property type="protein sequence ID" value="BBY05997.1"/>
    <property type="molecule type" value="Genomic_DNA"/>
</dbReference>
<dbReference type="RefSeq" id="WP_139797901.1">
    <property type="nucleotide sequence ID" value="NZ_AP022583.1"/>
</dbReference>
<organism evidence="1 2">
    <name type="scientific">Mycobacterium noviomagense</name>
    <dbReference type="NCBI Taxonomy" id="459858"/>
    <lineage>
        <taxon>Bacteria</taxon>
        <taxon>Bacillati</taxon>
        <taxon>Actinomycetota</taxon>
        <taxon>Actinomycetes</taxon>
        <taxon>Mycobacteriales</taxon>
        <taxon>Mycobacteriaceae</taxon>
        <taxon>Mycobacterium</taxon>
    </lineage>
</organism>
<protein>
    <submittedName>
        <fullName evidence="1">Uncharacterized protein</fullName>
    </submittedName>
</protein>
<gene>
    <name evidence="1" type="ORF">MNVI_13150</name>
</gene>
<proteinExistence type="predicted"/>
<evidence type="ECO:0000313" key="1">
    <source>
        <dbReference type="EMBL" id="BBY05997.1"/>
    </source>
</evidence>
<accession>A0A7I7PBM4</accession>
<name>A0A7I7PBM4_9MYCO</name>
<dbReference type="AlphaFoldDB" id="A0A7I7PBM4"/>
<dbReference type="OrthoDB" id="4714573at2"/>
<dbReference type="KEGG" id="mnv:MNVI_13150"/>
<dbReference type="Proteomes" id="UP000466894">
    <property type="component" value="Chromosome"/>
</dbReference>
<evidence type="ECO:0000313" key="2">
    <source>
        <dbReference type="Proteomes" id="UP000466894"/>
    </source>
</evidence>
<reference evidence="1 2" key="1">
    <citation type="journal article" date="2019" name="Emerg. Microbes Infect.">
        <title>Comprehensive subspecies identification of 175 nontuberculous mycobacteria species based on 7547 genomic profiles.</title>
        <authorList>
            <person name="Matsumoto Y."/>
            <person name="Kinjo T."/>
            <person name="Motooka D."/>
            <person name="Nabeya D."/>
            <person name="Jung N."/>
            <person name="Uechi K."/>
            <person name="Horii T."/>
            <person name="Iida T."/>
            <person name="Fujita J."/>
            <person name="Nakamura S."/>
        </authorList>
    </citation>
    <scope>NUCLEOTIDE SEQUENCE [LARGE SCALE GENOMIC DNA]</scope>
    <source>
        <strain evidence="1 2">JCM 16367</strain>
    </source>
</reference>